<evidence type="ECO:0000256" key="4">
    <source>
        <dbReference type="ARBA" id="ARBA00022723"/>
    </source>
</evidence>
<reference evidence="9" key="1">
    <citation type="submission" date="2023-06" db="EMBL/GenBank/DDBJ databases">
        <title>Genome-scale phylogeny and comparative genomics of the fungal order Sordariales.</title>
        <authorList>
            <consortium name="Lawrence Berkeley National Laboratory"/>
            <person name="Hensen N."/>
            <person name="Bonometti L."/>
            <person name="Westerberg I."/>
            <person name="Brannstrom I.O."/>
            <person name="Guillou S."/>
            <person name="Cros-Aarteil S."/>
            <person name="Calhoun S."/>
            <person name="Haridas S."/>
            <person name="Kuo A."/>
            <person name="Mondo S."/>
            <person name="Pangilinan J."/>
            <person name="Riley R."/>
            <person name="LaButti K."/>
            <person name="Andreopoulos B."/>
            <person name="Lipzen A."/>
            <person name="Chen C."/>
            <person name="Yanf M."/>
            <person name="Daum C."/>
            <person name="Ng V."/>
            <person name="Clum A."/>
            <person name="Steindorff A."/>
            <person name="Ohm R."/>
            <person name="Martin F."/>
            <person name="Silar P."/>
            <person name="Natvig D."/>
            <person name="Lalanne C."/>
            <person name="Gautier V."/>
            <person name="Ament-velasquez S.L."/>
            <person name="Kruys A."/>
            <person name="Hutchinson M.I."/>
            <person name="Powell A.J."/>
            <person name="Barry K."/>
            <person name="Miller A.N."/>
            <person name="Grigoriev I.V."/>
            <person name="Debuchy R."/>
            <person name="Gladieux P."/>
            <person name="Thoren M.H."/>
            <person name="Johannesson H."/>
        </authorList>
    </citation>
    <scope>NUCLEOTIDE SEQUENCE</scope>
    <source>
        <strain evidence="9">SMH3391-2</strain>
    </source>
</reference>
<keyword evidence="2" id="KW-0575">Peroxidase</keyword>
<evidence type="ECO:0000256" key="2">
    <source>
        <dbReference type="ARBA" id="ARBA00022559"/>
    </source>
</evidence>
<keyword evidence="6" id="KW-0408">Iron</keyword>
<comment type="similarity">
    <text evidence="7">Belongs to the chloroperoxidase family.</text>
</comment>
<evidence type="ECO:0000259" key="8">
    <source>
        <dbReference type="PROSITE" id="PS51405"/>
    </source>
</evidence>
<dbReference type="AlphaFoldDB" id="A0AA39X9G3"/>
<dbReference type="PANTHER" id="PTHR33577:SF19">
    <property type="entry name" value="HEME HALOPEROXIDASE FAMILY PROFILE DOMAIN-CONTAINING PROTEIN-RELATED"/>
    <property type="match status" value="1"/>
</dbReference>
<organism evidence="9 10">
    <name type="scientific">Bombardia bombarda</name>
    <dbReference type="NCBI Taxonomy" id="252184"/>
    <lineage>
        <taxon>Eukaryota</taxon>
        <taxon>Fungi</taxon>
        <taxon>Dikarya</taxon>
        <taxon>Ascomycota</taxon>
        <taxon>Pezizomycotina</taxon>
        <taxon>Sordariomycetes</taxon>
        <taxon>Sordariomycetidae</taxon>
        <taxon>Sordariales</taxon>
        <taxon>Lasiosphaeriaceae</taxon>
        <taxon>Bombardia</taxon>
    </lineage>
</organism>
<dbReference type="Pfam" id="PF01328">
    <property type="entry name" value="Peroxidase_2"/>
    <property type="match status" value="1"/>
</dbReference>
<evidence type="ECO:0000256" key="1">
    <source>
        <dbReference type="ARBA" id="ARBA00001970"/>
    </source>
</evidence>
<dbReference type="EMBL" id="JAULSR010000002">
    <property type="protein sequence ID" value="KAK0629576.1"/>
    <property type="molecule type" value="Genomic_DNA"/>
</dbReference>
<sequence length="200" mass="21919">MVNTLANHGYLPRNGQNVSLARLITGLKKGVNLAPDATLLVGIKALQTSTTGNPLTFHLDDLAKHGVIEHDGSLSRNDAYSGDNHSFAPETWAAVAAHFRDLDTISVETAAQARKDRLATAPKANPDFDLTTDGNRFSFIETALYLRVFSQGIDGNARTEWVRSMFEHERLPFEEGFKRSETPLTISDILALVEKIKAAT</sequence>
<dbReference type="PANTHER" id="PTHR33577">
    <property type="entry name" value="STERIGMATOCYSTIN BIOSYNTHESIS PEROXIDASE STCC-RELATED"/>
    <property type="match status" value="1"/>
</dbReference>
<protein>
    <submittedName>
        <fullName evidence="9">Chloroperoxidase</fullName>
    </submittedName>
</protein>
<evidence type="ECO:0000256" key="7">
    <source>
        <dbReference type="ARBA" id="ARBA00025795"/>
    </source>
</evidence>
<evidence type="ECO:0000313" key="10">
    <source>
        <dbReference type="Proteomes" id="UP001174934"/>
    </source>
</evidence>
<feature type="domain" description="Heme haloperoxidase family profile" evidence="8">
    <location>
        <begin position="1"/>
        <end position="191"/>
    </location>
</feature>
<dbReference type="Proteomes" id="UP001174934">
    <property type="component" value="Unassembled WGS sequence"/>
</dbReference>
<keyword evidence="10" id="KW-1185">Reference proteome</keyword>
<dbReference type="InterPro" id="IPR000028">
    <property type="entry name" value="Chloroperoxidase"/>
</dbReference>
<dbReference type="GO" id="GO:0004601">
    <property type="term" value="F:peroxidase activity"/>
    <property type="evidence" value="ECO:0007669"/>
    <property type="project" value="UniProtKB-KW"/>
</dbReference>
<dbReference type="InterPro" id="IPR036851">
    <property type="entry name" value="Chloroperoxidase-like_sf"/>
</dbReference>
<dbReference type="SUPFAM" id="SSF47571">
    <property type="entry name" value="Cloroperoxidase"/>
    <property type="match status" value="1"/>
</dbReference>
<comment type="cofactor">
    <cofactor evidence="1">
        <name>heme b</name>
        <dbReference type="ChEBI" id="CHEBI:60344"/>
    </cofactor>
</comment>
<evidence type="ECO:0000256" key="3">
    <source>
        <dbReference type="ARBA" id="ARBA00022617"/>
    </source>
</evidence>
<keyword evidence="4" id="KW-0479">Metal-binding</keyword>
<name>A0AA39X9G3_9PEZI</name>
<gene>
    <name evidence="9" type="ORF">B0T17DRAFT_525868</name>
</gene>
<evidence type="ECO:0000313" key="9">
    <source>
        <dbReference type="EMBL" id="KAK0629576.1"/>
    </source>
</evidence>
<dbReference type="Gene3D" id="1.10.489.10">
    <property type="entry name" value="Chloroperoxidase-like"/>
    <property type="match status" value="1"/>
</dbReference>
<keyword evidence="3" id="KW-0349">Heme</keyword>
<accession>A0AA39X9G3</accession>
<comment type="caution">
    <text evidence="9">The sequence shown here is derived from an EMBL/GenBank/DDBJ whole genome shotgun (WGS) entry which is preliminary data.</text>
</comment>
<evidence type="ECO:0000256" key="5">
    <source>
        <dbReference type="ARBA" id="ARBA00023002"/>
    </source>
</evidence>
<dbReference type="PROSITE" id="PS51405">
    <property type="entry name" value="HEME_HALOPEROXIDASE"/>
    <property type="match status" value="1"/>
</dbReference>
<dbReference type="GO" id="GO:0046872">
    <property type="term" value="F:metal ion binding"/>
    <property type="evidence" value="ECO:0007669"/>
    <property type="project" value="UniProtKB-KW"/>
</dbReference>
<proteinExistence type="inferred from homology"/>
<evidence type="ECO:0000256" key="6">
    <source>
        <dbReference type="ARBA" id="ARBA00023004"/>
    </source>
</evidence>
<keyword evidence="5" id="KW-0560">Oxidoreductase</keyword>